<keyword evidence="5" id="KW-1133">Transmembrane helix</keyword>
<organism evidence="6 7">
    <name type="scientific">Mytilus galloprovincialis</name>
    <name type="common">Mediterranean mussel</name>
    <dbReference type="NCBI Taxonomy" id="29158"/>
    <lineage>
        <taxon>Eukaryota</taxon>
        <taxon>Metazoa</taxon>
        <taxon>Spiralia</taxon>
        <taxon>Lophotrochozoa</taxon>
        <taxon>Mollusca</taxon>
        <taxon>Bivalvia</taxon>
        <taxon>Autobranchia</taxon>
        <taxon>Pteriomorphia</taxon>
        <taxon>Mytilida</taxon>
        <taxon>Mytiloidea</taxon>
        <taxon>Mytilidae</taxon>
        <taxon>Mytilinae</taxon>
        <taxon>Mytilus</taxon>
    </lineage>
</organism>
<feature type="transmembrane region" description="Helical" evidence="5">
    <location>
        <begin position="7"/>
        <end position="27"/>
    </location>
</feature>
<evidence type="ECO:0000256" key="3">
    <source>
        <dbReference type="ARBA" id="ARBA00022702"/>
    </source>
</evidence>
<evidence type="ECO:0000256" key="4">
    <source>
        <dbReference type="ARBA" id="ARBA00023157"/>
    </source>
</evidence>
<dbReference type="PANTHER" id="PTHR11245:SF6">
    <property type="entry name" value="DUF19 DOMAIN-CONTAINING PROTEIN"/>
    <property type="match status" value="1"/>
</dbReference>
<sequence>MLSQTESLCIIMKITVVIVTVLALILVDKGAKGDPSRRNKRGWFWRSRSRSSNSQSIKPVDASCTQKGQNGDCEFYRCFEDRRQCGSSGYLIGYGYKYCNRFRNLYNDFTTAGKNWIDCVRPCLTRKLISKYQKNVNAGDKCEELKSYAFDTHVNCYLNCGFCNIYKSNLGALHSVFKYRDMLSWNAVRQLTSVGYSCLG</sequence>
<keyword evidence="3" id="KW-0372">Hormone</keyword>
<comment type="caution">
    <text evidence="6">The sequence shown here is derived from an EMBL/GenBank/DDBJ whole genome shotgun (WGS) entry which is preliminary data.</text>
</comment>
<evidence type="ECO:0000256" key="2">
    <source>
        <dbReference type="ARBA" id="ARBA00011748"/>
    </source>
</evidence>
<evidence type="ECO:0000313" key="6">
    <source>
        <dbReference type="EMBL" id="VDI04203.1"/>
    </source>
</evidence>
<dbReference type="GO" id="GO:0005179">
    <property type="term" value="F:hormone activity"/>
    <property type="evidence" value="ECO:0007669"/>
    <property type="project" value="UniProtKB-KW"/>
</dbReference>
<evidence type="ECO:0000313" key="7">
    <source>
        <dbReference type="Proteomes" id="UP000596742"/>
    </source>
</evidence>
<dbReference type="GO" id="GO:0005615">
    <property type="term" value="C:extracellular space"/>
    <property type="evidence" value="ECO:0007669"/>
    <property type="project" value="TreeGrafter"/>
</dbReference>
<proteinExistence type="inferred from homology"/>
<comment type="similarity">
    <text evidence="1">Belongs to the stanniocalcin family.</text>
</comment>
<gene>
    <name evidence="6" type="ORF">MGAL_10B017654</name>
</gene>
<keyword evidence="4" id="KW-1015">Disulfide bond</keyword>
<dbReference type="GO" id="GO:0006874">
    <property type="term" value="P:intracellular calcium ion homeostasis"/>
    <property type="evidence" value="ECO:0007669"/>
    <property type="project" value="TreeGrafter"/>
</dbReference>
<evidence type="ECO:0008006" key="8">
    <source>
        <dbReference type="Google" id="ProtNLM"/>
    </source>
</evidence>
<dbReference type="Pfam" id="PF03298">
    <property type="entry name" value="Stanniocalcin"/>
    <property type="match status" value="1"/>
</dbReference>
<comment type="subunit">
    <text evidence="2">Homodimer; disulfide-linked.</text>
</comment>
<accession>A0A8B6CGD0</accession>
<keyword evidence="5" id="KW-0812">Transmembrane</keyword>
<dbReference type="EMBL" id="UYJE01001687">
    <property type="protein sequence ID" value="VDI04203.1"/>
    <property type="molecule type" value="Genomic_DNA"/>
</dbReference>
<dbReference type="PANTHER" id="PTHR11245">
    <property type="entry name" value="STANNIOCALCIN"/>
    <property type="match status" value="1"/>
</dbReference>
<name>A0A8B6CGD0_MYTGA</name>
<keyword evidence="7" id="KW-1185">Reference proteome</keyword>
<protein>
    <recommendedName>
        <fullName evidence="8">Stanniocalcin-like protein</fullName>
    </recommendedName>
</protein>
<evidence type="ECO:0000256" key="1">
    <source>
        <dbReference type="ARBA" id="ARBA00008693"/>
    </source>
</evidence>
<reference evidence="6" key="1">
    <citation type="submission" date="2018-11" db="EMBL/GenBank/DDBJ databases">
        <authorList>
            <person name="Alioto T."/>
            <person name="Alioto T."/>
        </authorList>
    </citation>
    <scope>NUCLEOTIDE SEQUENCE</scope>
</reference>
<evidence type="ECO:0000256" key="5">
    <source>
        <dbReference type="SAM" id="Phobius"/>
    </source>
</evidence>
<dbReference type="AlphaFoldDB" id="A0A8B6CGD0"/>
<dbReference type="Proteomes" id="UP000596742">
    <property type="component" value="Unassembled WGS sequence"/>
</dbReference>
<keyword evidence="5" id="KW-0472">Membrane</keyword>
<dbReference type="InterPro" id="IPR004978">
    <property type="entry name" value="Stanniocalcin"/>
</dbReference>
<dbReference type="OrthoDB" id="9970481at2759"/>